<dbReference type="InterPro" id="IPR048319">
    <property type="entry name" value="Vps52_CC"/>
</dbReference>
<dbReference type="GO" id="GO:0032456">
    <property type="term" value="P:endocytic recycling"/>
    <property type="evidence" value="ECO:0007669"/>
    <property type="project" value="TreeGrafter"/>
</dbReference>
<evidence type="ECO:0000313" key="8">
    <source>
        <dbReference type="EMBL" id="ORY86116.1"/>
    </source>
</evidence>
<dbReference type="AlphaFoldDB" id="A0A1Y2FSF4"/>
<dbReference type="PANTHER" id="PTHR14190">
    <property type="entry name" value="SUPPRESSOR OF ACTIN MUTATIONS 2/VACUOLAR PROTEIN SORTING 52"/>
    <property type="match status" value="1"/>
</dbReference>
<evidence type="ECO:0000259" key="7">
    <source>
        <dbReference type="Pfam" id="PF20655"/>
    </source>
</evidence>
<feature type="domain" description="Vps52 coiled-coil" evidence="6">
    <location>
        <begin position="56"/>
        <end position="216"/>
    </location>
</feature>
<dbReference type="GeneID" id="63785243"/>
<organism evidence="8 9">
    <name type="scientific">Protomyces lactucae-debilis</name>
    <dbReference type="NCBI Taxonomy" id="2754530"/>
    <lineage>
        <taxon>Eukaryota</taxon>
        <taxon>Fungi</taxon>
        <taxon>Dikarya</taxon>
        <taxon>Ascomycota</taxon>
        <taxon>Taphrinomycotina</taxon>
        <taxon>Taphrinomycetes</taxon>
        <taxon>Taphrinales</taxon>
        <taxon>Protomycetaceae</taxon>
        <taxon>Protomyces</taxon>
    </lineage>
</organism>
<evidence type="ECO:0008006" key="10">
    <source>
        <dbReference type="Google" id="ProtNLM"/>
    </source>
</evidence>
<sequence length="560" mass="61439">MPGMDALQAILASSSLVKSSSAIKTASPDLAAPAATAASPTIDNAGHQDEAVLRLVELKKSLEACDQILARVQKDMASFQTDLGAVSADIQTLQQKSDHLSVRLQRRKDAEAVIGPAVDQSILSPVLIKQILEAPVDKHYLKYIEQLESFSLHESKQSQIETSYPASEVDSLSNVAVARIRDYFVNRIKALRVPQANVQIIQQSGLLKVRKLYDFVARQHTTLSDELMLAYCMTMRWYYNASFDRYQRALTKVPIHALAKQDLLGAEEVTRSMGGMFQKAPQAPSVSTSVLALGTRAKYLHDTTSGIILAHLAETSKEPYFLERVFRSYVVALIENASVEYLFMQEFFKTKAPRVVSDQFSKVMEPLLQSATQFVTKLIDGSLDALALLLCIRVVQSCGFALQKRKVAGLGGLLDGLQITLWPKLQQVMDQHAAALKNAPVSLAAVQASARERQPLSLTRKFAEFLAGILQLCRSSSSGDSAGSAPGAQAEEPVQHSLDRLCHDFEGTLARMAAACDPKVRTAFLFRNYLHVSTTIEQATGAMAESHKARFKQVVDSLKT</sequence>
<evidence type="ECO:0000256" key="5">
    <source>
        <dbReference type="ARBA" id="ARBA00023034"/>
    </source>
</evidence>
<evidence type="ECO:0000256" key="3">
    <source>
        <dbReference type="ARBA" id="ARBA00022448"/>
    </source>
</evidence>
<dbReference type="GO" id="GO:0006896">
    <property type="term" value="P:Golgi to vacuole transport"/>
    <property type="evidence" value="ECO:0007669"/>
    <property type="project" value="TreeGrafter"/>
</dbReference>
<keyword evidence="5" id="KW-0333">Golgi apparatus</keyword>
<dbReference type="RefSeq" id="XP_040727298.1">
    <property type="nucleotide sequence ID" value="XM_040868644.1"/>
</dbReference>
<dbReference type="EMBL" id="MCFI01000003">
    <property type="protein sequence ID" value="ORY86116.1"/>
    <property type="molecule type" value="Genomic_DNA"/>
</dbReference>
<comment type="similarity">
    <text evidence="2">Belongs to the VPS52 family.</text>
</comment>
<dbReference type="InterPro" id="IPR048361">
    <property type="entry name" value="Vps52_C"/>
</dbReference>
<feature type="domain" description="Vps52 C-terminal" evidence="7">
    <location>
        <begin position="234"/>
        <end position="556"/>
    </location>
</feature>
<evidence type="ECO:0000313" key="9">
    <source>
        <dbReference type="Proteomes" id="UP000193685"/>
    </source>
</evidence>
<name>A0A1Y2FSF4_PROLT</name>
<comment type="caution">
    <text evidence="8">The sequence shown here is derived from an EMBL/GenBank/DDBJ whole genome shotgun (WGS) entry which is preliminary data.</text>
</comment>
<keyword evidence="4" id="KW-0653">Protein transport</keyword>
<proteinExistence type="inferred from homology"/>
<evidence type="ECO:0000256" key="1">
    <source>
        <dbReference type="ARBA" id="ARBA00004601"/>
    </source>
</evidence>
<evidence type="ECO:0000256" key="2">
    <source>
        <dbReference type="ARBA" id="ARBA00008180"/>
    </source>
</evidence>
<dbReference type="Proteomes" id="UP000193685">
    <property type="component" value="Unassembled WGS sequence"/>
</dbReference>
<gene>
    <name evidence="8" type="ORF">BCR37DRAFT_376655</name>
</gene>
<dbReference type="Pfam" id="PF04129">
    <property type="entry name" value="Vps52_CC"/>
    <property type="match status" value="1"/>
</dbReference>
<evidence type="ECO:0000259" key="6">
    <source>
        <dbReference type="Pfam" id="PF04129"/>
    </source>
</evidence>
<protein>
    <recommendedName>
        <fullName evidence="10">Sac2 family-domain-containing protein</fullName>
    </recommendedName>
</protein>
<dbReference type="GO" id="GO:0019905">
    <property type="term" value="F:syntaxin binding"/>
    <property type="evidence" value="ECO:0007669"/>
    <property type="project" value="TreeGrafter"/>
</dbReference>
<evidence type="ECO:0000256" key="4">
    <source>
        <dbReference type="ARBA" id="ARBA00022927"/>
    </source>
</evidence>
<dbReference type="OMA" id="IHVVMVE"/>
<reference evidence="8 9" key="1">
    <citation type="submission" date="2016-07" db="EMBL/GenBank/DDBJ databases">
        <title>Pervasive Adenine N6-methylation of Active Genes in Fungi.</title>
        <authorList>
            <consortium name="DOE Joint Genome Institute"/>
            <person name="Mondo S.J."/>
            <person name="Dannebaum R.O."/>
            <person name="Kuo R.C."/>
            <person name="Labutti K."/>
            <person name="Haridas S."/>
            <person name="Kuo A."/>
            <person name="Salamov A."/>
            <person name="Ahrendt S.R."/>
            <person name="Lipzen A."/>
            <person name="Sullivan W."/>
            <person name="Andreopoulos W.B."/>
            <person name="Clum A."/>
            <person name="Lindquist E."/>
            <person name="Daum C."/>
            <person name="Ramamoorthy G.K."/>
            <person name="Gryganskyi A."/>
            <person name="Culley D."/>
            <person name="Magnuson J.K."/>
            <person name="James T.Y."/>
            <person name="O'Malley M.A."/>
            <person name="Stajich J.E."/>
            <person name="Spatafora J.W."/>
            <person name="Visel A."/>
            <person name="Grigoriev I.V."/>
        </authorList>
    </citation>
    <scope>NUCLEOTIDE SEQUENCE [LARGE SCALE GENOMIC DNA]</scope>
    <source>
        <strain evidence="8 9">12-1054</strain>
    </source>
</reference>
<accession>A0A1Y2FSF4</accession>
<dbReference type="GO" id="GO:0005829">
    <property type="term" value="C:cytosol"/>
    <property type="evidence" value="ECO:0007669"/>
    <property type="project" value="GOC"/>
</dbReference>
<dbReference type="InterPro" id="IPR007258">
    <property type="entry name" value="Vps52"/>
</dbReference>
<dbReference type="STRING" id="56484.A0A1Y2FSF4"/>
<dbReference type="GO" id="GO:0042147">
    <property type="term" value="P:retrograde transport, endosome to Golgi"/>
    <property type="evidence" value="ECO:0007669"/>
    <property type="project" value="TreeGrafter"/>
</dbReference>
<keyword evidence="9" id="KW-1185">Reference proteome</keyword>
<dbReference type="GO" id="GO:0000938">
    <property type="term" value="C:GARP complex"/>
    <property type="evidence" value="ECO:0007669"/>
    <property type="project" value="TreeGrafter"/>
</dbReference>
<dbReference type="Pfam" id="PF20655">
    <property type="entry name" value="Vps52_C"/>
    <property type="match status" value="1"/>
</dbReference>
<comment type="subcellular location">
    <subcellularLocation>
        <location evidence="1">Golgi apparatus</location>
        <location evidence="1">trans-Golgi network</location>
    </subcellularLocation>
</comment>
<keyword evidence="3" id="KW-0813">Transport</keyword>
<dbReference type="GO" id="GO:0015031">
    <property type="term" value="P:protein transport"/>
    <property type="evidence" value="ECO:0007669"/>
    <property type="project" value="UniProtKB-KW"/>
</dbReference>
<dbReference type="OrthoDB" id="19482at2759"/>
<dbReference type="PANTHER" id="PTHR14190:SF7">
    <property type="entry name" value="VACUOLAR PROTEIN SORTING-ASSOCIATED PROTEIN 52 HOMOLOG"/>
    <property type="match status" value="1"/>
</dbReference>